<dbReference type="PANTHER" id="PTHR15735:SF20">
    <property type="entry name" value="HIGH OSMOLARITY SIGNALING PROTEIN SHO1"/>
    <property type="match status" value="1"/>
</dbReference>
<dbReference type="SMART" id="SM00326">
    <property type="entry name" value="SH3"/>
    <property type="match status" value="1"/>
</dbReference>
<evidence type="ECO:0000256" key="2">
    <source>
        <dbReference type="ARBA" id="ARBA00009739"/>
    </source>
</evidence>
<evidence type="ECO:0000256" key="9">
    <source>
        <dbReference type="ARBA" id="ARBA00023016"/>
    </source>
</evidence>
<evidence type="ECO:0000313" key="19">
    <source>
        <dbReference type="Proteomes" id="UP000182444"/>
    </source>
</evidence>
<feature type="region of interest" description="Disordered" evidence="14">
    <location>
        <begin position="202"/>
        <end position="231"/>
    </location>
</feature>
<dbReference type="AlphaFoldDB" id="A0A1H6Q8Q5"/>
<evidence type="ECO:0000256" key="10">
    <source>
        <dbReference type="ARBA" id="ARBA00023136"/>
    </source>
</evidence>
<dbReference type="RefSeq" id="XP_502387.1">
    <property type="nucleotide sequence ID" value="XM_502387.1"/>
</dbReference>
<evidence type="ECO:0000313" key="17">
    <source>
        <dbReference type="EMBL" id="AOW03553.1"/>
    </source>
</evidence>
<feature type="transmembrane region" description="Helical" evidence="15">
    <location>
        <begin position="81"/>
        <end position="100"/>
    </location>
</feature>
<evidence type="ECO:0000256" key="14">
    <source>
        <dbReference type="SAM" id="MobiDB-lite"/>
    </source>
</evidence>
<evidence type="ECO:0000256" key="4">
    <source>
        <dbReference type="ARBA" id="ARBA00017350"/>
    </source>
</evidence>
<evidence type="ECO:0000313" key="20">
    <source>
        <dbReference type="Proteomes" id="UP000256601"/>
    </source>
</evidence>
<dbReference type="OrthoDB" id="5983572at2759"/>
<dbReference type="VEuPathDB" id="FungiDB:YALI1_D05070g"/>
<dbReference type="PANTHER" id="PTHR15735">
    <property type="entry name" value="FCH AND DOUBLE SH3 DOMAINS PROTEIN"/>
    <property type="match status" value="1"/>
</dbReference>
<evidence type="ECO:0000256" key="12">
    <source>
        <dbReference type="ARBA" id="ARBA00030785"/>
    </source>
</evidence>
<dbReference type="KEGG" id="yli:2910598"/>
<reference evidence="18 20" key="2">
    <citation type="submission" date="2018-07" db="EMBL/GenBank/DDBJ databases">
        <title>Draft Genome Assemblies for Five Robust Yarrowia lipolytica Strains Exhibiting High Lipid Production and Pentose Sugar Utilization and Sugar Alcohol Secretion from Undetoxified Lignocellulosic Biomass Hydrolysates.</title>
        <authorList>
            <consortium name="DOE Joint Genome Institute"/>
            <person name="Walker C."/>
            <person name="Ryu S."/>
            <person name="Na H."/>
            <person name="Zane M."/>
            <person name="LaButti K."/>
            <person name="Lipzen A."/>
            <person name="Haridas S."/>
            <person name="Barry K."/>
            <person name="Grigoriev I.V."/>
            <person name="Quarterman J."/>
            <person name="Slininger P."/>
            <person name="Dien B."/>
            <person name="Trinh C.T."/>
        </authorList>
    </citation>
    <scope>NUCLEOTIDE SEQUENCE [LARGE SCALE GENOMIC DNA]</scope>
    <source>
        <strain evidence="18 20">YB392</strain>
    </source>
</reference>
<dbReference type="FunFam" id="2.30.30.40:FF:000213">
    <property type="entry name" value="High osmolarity signaling protein SHO1"/>
    <property type="match status" value="1"/>
</dbReference>
<name>A0A1H6Q8Q5_YARLL</name>
<dbReference type="PRINTS" id="PR00452">
    <property type="entry name" value="SH3DOMAIN"/>
</dbReference>
<dbReference type="Gene3D" id="2.30.30.40">
    <property type="entry name" value="SH3 Domains"/>
    <property type="match status" value="1"/>
</dbReference>
<evidence type="ECO:0000256" key="1">
    <source>
        <dbReference type="ARBA" id="ARBA00004651"/>
    </source>
</evidence>
<dbReference type="EMBL" id="CP017556">
    <property type="protein sequence ID" value="AOW03553.1"/>
    <property type="molecule type" value="Genomic_DNA"/>
</dbReference>
<dbReference type="InterPro" id="IPR036028">
    <property type="entry name" value="SH3-like_dom_sf"/>
</dbReference>
<accession>A0A1H6Q8Q5</accession>
<evidence type="ECO:0000256" key="7">
    <source>
        <dbReference type="ARBA" id="ARBA00022692"/>
    </source>
</evidence>
<evidence type="ECO:0000256" key="6">
    <source>
        <dbReference type="ARBA" id="ARBA00022475"/>
    </source>
</evidence>
<evidence type="ECO:0000256" key="13">
    <source>
        <dbReference type="PROSITE-ProRule" id="PRU00192"/>
    </source>
</evidence>
<dbReference type="SMR" id="A0A1H6Q8Q5"/>
<proteinExistence type="inferred from homology"/>
<dbReference type="EMBL" id="KZ858963">
    <property type="protein sequence ID" value="RDW27430.1"/>
    <property type="molecule type" value="Genomic_DNA"/>
</dbReference>
<dbReference type="InterPro" id="IPR035522">
    <property type="entry name" value="Sho1_SH3"/>
</dbReference>
<dbReference type="InterPro" id="IPR001452">
    <property type="entry name" value="SH3_domain"/>
</dbReference>
<evidence type="ECO:0000256" key="11">
    <source>
        <dbReference type="ARBA" id="ARBA00029697"/>
    </source>
</evidence>
<evidence type="ECO:0000256" key="15">
    <source>
        <dbReference type="SAM" id="Phobius"/>
    </source>
</evidence>
<reference evidence="17 19" key="1">
    <citation type="journal article" date="2016" name="PLoS ONE">
        <title>Sequence Assembly of Yarrowia lipolytica Strain W29/CLIB89 Shows Transposable Element Diversity.</title>
        <authorList>
            <person name="Magnan C."/>
            <person name="Yu J."/>
            <person name="Chang I."/>
            <person name="Jahn E."/>
            <person name="Kanomata Y."/>
            <person name="Wu J."/>
            <person name="Zeller M."/>
            <person name="Oakes M."/>
            <person name="Baldi P."/>
            <person name="Sandmeyer S."/>
        </authorList>
    </citation>
    <scope>NUCLEOTIDE SEQUENCE [LARGE SCALE GENOMIC DNA]</scope>
    <source>
        <strain evidence="17">CLIB89</strain>
        <strain evidence="19">CLIB89(W29)</strain>
    </source>
</reference>
<keyword evidence="6" id="KW-1003">Cell membrane</keyword>
<comment type="subcellular location">
    <subcellularLocation>
        <location evidence="1">Cell membrane</location>
        <topology evidence="1">Multi-pass membrane protein</topology>
    </subcellularLocation>
</comment>
<keyword evidence="8 15" id="KW-1133">Transmembrane helix</keyword>
<keyword evidence="10 15" id="KW-0472">Membrane</keyword>
<sequence length="300" mass="32947">MRQPFSYRPQFQLGLLMGDPFALSTISLGIIGWIIALGGSIGASDQFKNFGWWGLAFEFFVILCVFLVVATDSVEPYRQMLLAFLALATMYVTNSTNNVVYNGTSASSASGAGHILLSIINFLWMIYFGTTHEAGIHAWVDSFAADKGHSYNNDQFAMRRSNPFSLHDQQRQSLGVPGRPVSAYSAGMGGVANYNGLQLGGFENSSNAEPHQASPAFSQQQQQQTATPQQATDSLFVATEYPYRARAVYAYQANPEDANEISFDKGEILDVSDISGRWWQARRDNGEIGICPSNYVELLA</sequence>
<dbReference type="GO" id="GO:0030833">
    <property type="term" value="P:regulation of actin filament polymerization"/>
    <property type="evidence" value="ECO:0007669"/>
    <property type="project" value="TreeGrafter"/>
</dbReference>
<dbReference type="VEuPathDB" id="FungiDB:YALI0_D04048g"/>
<dbReference type="eggNOG" id="ENOG502QW7A">
    <property type="taxonomic scope" value="Eukaryota"/>
</dbReference>
<dbReference type="CDD" id="cd11855">
    <property type="entry name" value="SH3_Sho1p"/>
    <property type="match status" value="1"/>
</dbReference>
<keyword evidence="7 15" id="KW-0812">Transmembrane</keyword>
<dbReference type="OMA" id="KNGKWWQ"/>
<evidence type="ECO:0000256" key="5">
    <source>
        <dbReference type="ARBA" id="ARBA00022443"/>
    </source>
</evidence>
<protein>
    <recommendedName>
        <fullName evidence="4">High osmolarity signaling protein SHO1</fullName>
    </recommendedName>
    <alternativeName>
        <fullName evidence="3">High osmolarity signaling protein sho1</fullName>
    </alternativeName>
    <alternativeName>
        <fullName evidence="11 12">Osmosensor SHO1</fullName>
    </alternativeName>
</protein>
<comment type="similarity">
    <text evidence="2">Belongs to the SHO1 family.</text>
</comment>
<gene>
    <name evidence="18" type="ORF">B0I71DRAFT_129201</name>
    <name evidence="17" type="ORF">YALI1_D05070g</name>
</gene>
<evidence type="ECO:0000256" key="3">
    <source>
        <dbReference type="ARBA" id="ARBA00016255"/>
    </source>
</evidence>
<evidence type="ECO:0000313" key="18">
    <source>
        <dbReference type="EMBL" id="RDW27430.1"/>
    </source>
</evidence>
<dbReference type="Proteomes" id="UP000256601">
    <property type="component" value="Unassembled WGS sequence"/>
</dbReference>
<dbReference type="GeneID" id="2910598"/>
<evidence type="ECO:0000259" key="16">
    <source>
        <dbReference type="PROSITE" id="PS50002"/>
    </source>
</evidence>
<keyword evidence="5 13" id="KW-0728">SH3 domain</keyword>
<feature type="transmembrane region" description="Helical" evidence="15">
    <location>
        <begin position="21"/>
        <end position="44"/>
    </location>
</feature>
<keyword evidence="9" id="KW-0346">Stress response</keyword>
<feature type="compositionally biased region" description="Low complexity" evidence="14">
    <location>
        <begin position="212"/>
        <end position="231"/>
    </location>
</feature>
<dbReference type="PROSITE" id="PS50002">
    <property type="entry name" value="SH3"/>
    <property type="match status" value="1"/>
</dbReference>
<dbReference type="GO" id="GO:0007232">
    <property type="term" value="P:osmosensory signaling pathway via Sho1 osmosensor"/>
    <property type="evidence" value="ECO:0007669"/>
    <property type="project" value="UniProtKB-ARBA"/>
</dbReference>
<dbReference type="GO" id="GO:0005886">
    <property type="term" value="C:plasma membrane"/>
    <property type="evidence" value="ECO:0007669"/>
    <property type="project" value="UniProtKB-SubCell"/>
</dbReference>
<dbReference type="Proteomes" id="UP000182444">
    <property type="component" value="Chromosome 1D"/>
</dbReference>
<organism evidence="17 19">
    <name type="scientific">Yarrowia lipolytica</name>
    <name type="common">Candida lipolytica</name>
    <dbReference type="NCBI Taxonomy" id="4952"/>
    <lineage>
        <taxon>Eukaryota</taxon>
        <taxon>Fungi</taxon>
        <taxon>Dikarya</taxon>
        <taxon>Ascomycota</taxon>
        <taxon>Saccharomycotina</taxon>
        <taxon>Dipodascomycetes</taxon>
        <taxon>Dipodascales</taxon>
        <taxon>Dipodascales incertae sedis</taxon>
        <taxon>Yarrowia</taxon>
    </lineage>
</organism>
<dbReference type="SUPFAM" id="SSF50044">
    <property type="entry name" value="SH3-domain"/>
    <property type="match status" value="1"/>
</dbReference>
<evidence type="ECO:0000256" key="8">
    <source>
        <dbReference type="ARBA" id="ARBA00022989"/>
    </source>
</evidence>
<feature type="domain" description="SH3" evidence="16">
    <location>
        <begin position="240"/>
        <end position="300"/>
    </location>
</feature>
<feature type="transmembrane region" description="Helical" evidence="15">
    <location>
        <begin position="50"/>
        <end position="69"/>
    </location>
</feature>
<dbReference type="Pfam" id="PF00018">
    <property type="entry name" value="SH3_1"/>
    <property type="match status" value="1"/>
</dbReference>
<feature type="transmembrane region" description="Helical" evidence="15">
    <location>
        <begin position="112"/>
        <end position="129"/>
    </location>
</feature>